<organism evidence="3 4">
    <name type="scientific">Flavobacterium okayamense</name>
    <dbReference type="NCBI Taxonomy" id="2830782"/>
    <lineage>
        <taxon>Bacteria</taxon>
        <taxon>Pseudomonadati</taxon>
        <taxon>Bacteroidota</taxon>
        <taxon>Flavobacteriia</taxon>
        <taxon>Flavobacteriales</taxon>
        <taxon>Flavobacteriaceae</taxon>
        <taxon>Flavobacterium</taxon>
    </lineage>
</organism>
<evidence type="ECO:0000256" key="1">
    <source>
        <dbReference type="SAM" id="Coils"/>
    </source>
</evidence>
<dbReference type="Proteomes" id="UP000825258">
    <property type="component" value="Chromosome"/>
</dbReference>
<proteinExistence type="predicted"/>
<gene>
    <name evidence="3" type="ORF">KK2020170_22090</name>
</gene>
<protein>
    <submittedName>
        <fullName evidence="3">Uncharacterized protein</fullName>
    </submittedName>
</protein>
<sequence length="448" mass="52095">MLSITSCKQEENKNIQNNAEEEFISLVPPIKEADIKFEEFKIDPSNDTIIYHSSGTEINIPKNAFLNAKGEVIKEKVDLKFRTFSNPLETYLAGIPMTYSMENGEEMVFESAGMFEIDAYLPEEKVYVNPNNKISVSMVSFTKEDNFKTYDLDPNSQKWVETGKDKITETSKEDALKNAPKMPEPPRKAGKFAFQIEDVYNTENSLKDYKNVWFEPIDGKEVGFDSKDILVKDLKNGTYEITFVPWTTTSEKLRNKTVCVLAFKDDESYSNAMNAYQKKYENQIKIAQKERDKIEREWNAYEKELRVYNTFMAKKSVEGLSFERRITRTMQINNFGFVNCDYPSSYPSGAKIHAIYVDSNNKEIKLHDIVMIEKGRNALYRYMSKIRFNPKKENLLWGITNDGKLAYFTTEDFNKIDLSKKEAIFKMRIHPTELKTYDEIMSVLFPNK</sequence>
<keyword evidence="4" id="KW-1185">Reference proteome</keyword>
<feature type="compositionally biased region" description="Basic and acidic residues" evidence="2">
    <location>
        <begin position="167"/>
        <end position="176"/>
    </location>
</feature>
<name>A0ABN6HYE3_9FLAO</name>
<evidence type="ECO:0000256" key="2">
    <source>
        <dbReference type="SAM" id="MobiDB-lite"/>
    </source>
</evidence>
<reference evidence="3 4" key="1">
    <citation type="submission" date="2021-06" db="EMBL/GenBank/DDBJ databases">
        <title>Whole genome sequences of Flavobacterium sp. KK2020170 and assembly.</title>
        <authorList>
            <person name="Kitahara K."/>
            <person name="Miyoshi S."/>
            <person name="Uesaka K."/>
        </authorList>
    </citation>
    <scope>NUCLEOTIDE SEQUENCE [LARGE SCALE GENOMIC DNA]</scope>
    <source>
        <strain evidence="3 4">KK2020170</strain>
    </source>
</reference>
<keyword evidence="1" id="KW-0175">Coiled coil</keyword>
<evidence type="ECO:0000313" key="3">
    <source>
        <dbReference type="EMBL" id="BCY29341.1"/>
    </source>
</evidence>
<evidence type="ECO:0000313" key="4">
    <source>
        <dbReference type="Proteomes" id="UP000825258"/>
    </source>
</evidence>
<feature type="region of interest" description="Disordered" evidence="2">
    <location>
        <begin position="167"/>
        <end position="187"/>
    </location>
</feature>
<accession>A0ABN6HYE3</accession>
<dbReference type="EMBL" id="AP024749">
    <property type="protein sequence ID" value="BCY29341.1"/>
    <property type="molecule type" value="Genomic_DNA"/>
</dbReference>
<feature type="coiled-coil region" evidence="1">
    <location>
        <begin position="277"/>
        <end position="304"/>
    </location>
</feature>